<evidence type="ECO:0000313" key="1">
    <source>
        <dbReference type="EMBL" id="GFO86623.1"/>
    </source>
</evidence>
<dbReference type="EMBL" id="BLYI01000070">
    <property type="protein sequence ID" value="GFO86623.1"/>
    <property type="molecule type" value="Genomic_DNA"/>
</dbReference>
<organism evidence="1 2">
    <name type="scientific">Anaerostipes butyraticus</name>
    <dbReference type="NCBI Taxonomy" id="645466"/>
    <lineage>
        <taxon>Bacteria</taxon>
        <taxon>Bacillati</taxon>
        <taxon>Bacillota</taxon>
        <taxon>Clostridia</taxon>
        <taxon>Lachnospirales</taxon>
        <taxon>Lachnospiraceae</taxon>
        <taxon>Anaerostipes</taxon>
    </lineage>
</organism>
<dbReference type="AlphaFoldDB" id="A0A916Q944"/>
<proteinExistence type="predicted"/>
<sequence>MGQFDWVNFYKAFAIALLNYKDKRSDLIQMIKKIYKEIGIHMPTLERGRESVIMKRSI</sequence>
<name>A0A916Q944_9FIRM</name>
<dbReference type="Proteomes" id="UP000613208">
    <property type="component" value="Unassembled WGS sequence"/>
</dbReference>
<gene>
    <name evidence="1" type="ORF">ANBU17_29700</name>
</gene>
<dbReference type="RefSeq" id="WP_201312272.1">
    <property type="nucleotide sequence ID" value="NZ_BLYI01000070.1"/>
</dbReference>
<reference evidence="1" key="1">
    <citation type="submission" date="2020-06" db="EMBL/GenBank/DDBJ databases">
        <title>Characterization of fructooligosaccharide metabolism and fructooligosaccharide-degrading enzymes in human commensal butyrate producers.</title>
        <authorList>
            <person name="Tanno H."/>
            <person name="Fujii T."/>
            <person name="Hirano K."/>
            <person name="Maeno S."/>
            <person name="Tonozuka T."/>
            <person name="Sakamoto M."/>
            <person name="Ohkuma M."/>
            <person name="Tochio T."/>
            <person name="Endo A."/>
        </authorList>
    </citation>
    <scope>NUCLEOTIDE SEQUENCE</scope>
    <source>
        <strain evidence="1">JCM 17466</strain>
    </source>
</reference>
<accession>A0A916Q944</accession>
<protein>
    <submittedName>
        <fullName evidence="1">Uncharacterized protein</fullName>
    </submittedName>
</protein>
<keyword evidence="2" id="KW-1185">Reference proteome</keyword>
<evidence type="ECO:0000313" key="2">
    <source>
        <dbReference type="Proteomes" id="UP000613208"/>
    </source>
</evidence>
<comment type="caution">
    <text evidence="1">The sequence shown here is derived from an EMBL/GenBank/DDBJ whole genome shotgun (WGS) entry which is preliminary data.</text>
</comment>